<protein>
    <submittedName>
        <fullName evidence="1">Uncharacterized protein</fullName>
    </submittedName>
</protein>
<dbReference type="EMBL" id="CP030850">
    <property type="protein sequence ID" value="AXE21190.1"/>
    <property type="molecule type" value="Genomic_DNA"/>
</dbReference>
<dbReference type="AlphaFoldDB" id="A0A344TRB9"/>
<keyword evidence="2" id="KW-1185">Reference proteome</keyword>
<proteinExistence type="predicted"/>
<evidence type="ECO:0000313" key="2">
    <source>
        <dbReference type="Proteomes" id="UP000251993"/>
    </source>
</evidence>
<accession>A0A344TRB9</accession>
<gene>
    <name evidence="1" type="ORF">DR864_27350</name>
</gene>
<organism evidence="1 2">
    <name type="scientific">Runella rosea</name>
    <dbReference type="NCBI Taxonomy" id="2259595"/>
    <lineage>
        <taxon>Bacteria</taxon>
        <taxon>Pseudomonadati</taxon>
        <taxon>Bacteroidota</taxon>
        <taxon>Cytophagia</taxon>
        <taxon>Cytophagales</taxon>
        <taxon>Spirosomataceae</taxon>
        <taxon>Runella</taxon>
    </lineage>
</organism>
<dbReference type="KEGG" id="run:DR864_27350"/>
<evidence type="ECO:0000313" key="1">
    <source>
        <dbReference type="EMBL" id="AXE21190.1"/>
    </source>
</evidence>
<name>A0A344TRB9_9BACT</name>
<dbReference type="Proteomes" id="UP000251993">
    <property type="component" value="Chromosome"/>
</dbReference>
<sequence>MLFITKLCYEKREQQIFSYVDGNVAVLPFRSPLHDCGQVLSPKLLPACEFILHILIRFYSAGSAVIQTYNF</sequence>
<reference evidence="1 2" key="1">
    <citation type="submission" date="2018-07" db="EMBL/GenBank/DDBJ databases">
        <title>Genome sequencing of Runella.</title>
        <authorList>
            <person name="Baek M.-G."/>
            <person name="Yi H."/>
        </authorList>
    </citation>
    <scope>NUCLEOTIDE SEQUENCE [LARGE SCALE GENOMIC DNA]</scope>
    <source>
        <strain evidence="1 2">HYN0085</strain>
    </source>
</reference>